<dbReference type="EMBL" id="JAINUG010000095">
    <property type="protein sequence ID" value="KAJ8397728.1"/>
    <property type="molecule type" value="Genomic_DNA"/>
</dbReference>
<accession>A0AAD7S8H1</accession>
<protein>
    <submittedName>
        <fullName evidence="2">Uncharacterized protein</fullName>
    </submittedName>
</protein>
<name>A0AAD7S8H1_9TELE</name>
<proteinExistence type="predicted"/>
<gene>
    <name evidence="2" type="ORF">AAFF_G00434170</name>
</gene>
<organism evidence="2 3">
    <name type="scientific">Aldrovandia affinis</name>
    <dbReference type="NCBI Taxonomy" id="143900"/>
    <lineage>
        <taxon>Eukaryota</taxon>
        <taxon>Metazoa</taxon>
        <taxon>Chordata</taxon>
        <taxon>Craniata</taxon>
        <taxon>Vertebrata</taxon>
        <taxon>Euteleostomi</taxon>
        <taxon>Actinopterygii</taxon>
        <taxon>Neopterygii</taxon>
        <taxon>Teleostei</taxon>
        <taxon>Notacanthiformes</taxon>
        <taxon>Halosauridae</taxon>
        <taxon>Aldrovandia</taxon>
    </lineage>
</organism>
<evidence type="ECO:0000256" key="1">
    <source>
        <dbReference type="SAM" id="MobiDB-lite"/>
    </source>
</evidence>
<comment type="caution">
    <text evidence="2">The sequence shown here is derived from an EMBL/GenBank/DDBJ whole genome shotgun (WGS) entry which is preliminary data.</text>
</comment>
<sequence length="103" mass="11227">MDVPGPFKDPSVFPGHPSLISPPLLCLIFLPNPIGAGSPPRTSPDRPEVTKPGLRSPQSTREISPRRRDLRRTNARRTDIVLSSAPGTTVNTEPGREPRSAQR</sequence>
<keyword evidence="3" id="KW-1185">Reference proteome</keyword>
<dbReference type="Proteomes" id="UP001221898">
    <property type="component" value="Unassembled WGS sequence"/>
</dbReference>
<feature type="region of interest" description="Disordered" evidence="1">
    <location>
        <begin position="32"/>
        <end position="103"/>
    </location>
</feature>
<dbReference type="AlphaFoldDB" id="A0AAD7S8H1"/>
<evidence type="ECO:0000313" key="3">
    <source>
        <dbReference type="Proteomes" id="UP001221898"/>
    </source>
</evidence>
<evidence type="ECO:0000313" key="2">
    <source>
        <dbReference type="EMBL" id="KAJ8397728.1"/>
    </source>
</evidence>
<feature type="compositionally biased region" description="Basic and acidic residues" evidence="1">
    <location>
        <begin position="94"/>
        <end position="103"/>
    </location>
</feature>
<reference evidence="2" key="1">
    <citation type="journal article" date="2023" name="Science">
        <title>Genome structures resolve the early diversification of teleost fishes.</title>
        <authorList>
            <person name="Parey E."/>
            <person name="Louis A."/>
            <person name="Montfort J."/>
            <person name="Bouchez O."/>
            <person name="Roques C."/>
            <person name="Iampietro C."/>
            <person name="Lluch J."/>
            <person name="Castinel A."/>
            <person name="Donnadieu C."/>
            <person name="Desvignes T."/>
            <person name="Floi Bucao C."/>
            <person name="Jouanno E."/>
            <person name="Wen M."/>
            <person name="Mejri S."/>
            <person name="Dirks R."/>
            <person name="Jansen H."/>
            <person name="Henkel C."/>
            <person name="Chen W.J."/>
            <person name="Zahm M."/>
            <person name="Cabau C."/>
            <person name="Klopp C."/>
            <person name="Thompson A.W."/>
            <person name="Robinson-Rechavi M."/>
            <person name="Braasch I."/>
            <person name="Lecointre G."/>
            <person name="Bobe J."/>
            <person name="Postlethwait J.H."/>
            <person name="Berthelot C."/>
            <person name="Roest Crollius H."/>
            <person name="Guiguen Y."/>
        </authorList>
    </citation>
    <scope>NUCLEOTIDE SEQUENCE</scope>
    <source>
        <strain evidence="2">NC1722</strain>
    </source>
</reference>